<dbReference type="PANTHER" id="PTHR24198:SF165">
    <property type="entry name" value="ANKYRIN REPEAT-CONTAINING PROTEIN-RELATED"/>
    <property type="match status" value="1"/>
</dbReference>
<gene>
    <name evidence="5" type="ORF">ALTATR162_LOCUS5032</name>
</gene>
<dbReference type="GeneID" id="67016766"/>
<feature type="repeat" description="ANK" evidence="3">
    <location>
        <begin position="50"/>
        <end position="82"/>
    </location>
</feature>
<evidence type="ECO:0000256" key="1">
    <source>
        <dbReference type="ARBA" id="ARBA00022737"/>
    </source>
</evidence>
<dbReference type="PROSITE" id="PS50181">
    <property type="entry name" value="FBOX"/>
    <property type="match status" value="1"/>
</dbReference>
<dbReference type="SMART" id="SM00248">
    <property type="entry name" value="ANK"/>
    <property type="match status" value="4"/>
</dbReference>
<keyword evidence="1" id="KW-0677">Repeat</keyword>
<feature type="repeat" description="ANK" evidence="3">
    <location>
        <begin position="124"/>
        <end position="149"/>
    </location>
</feature>
<dbReference type="InterPro" id="IPR001810">
    <property type="entry name" value="F-box_dom"/>
</dbReference>
<feature type="domain" description="F-box" evidence="4">
    <location>
        <begin position="1"/>
        <end position="46"/>
    </location>
</feature>
<reference evidence="5" key="1">
    <citation type="submission" date="2021-05" db="EMBL/GenBank/DDBJ databases">
        <authorList>
            <person name="Stam R."/>
        </authorList>
    </citation>
    <scope>NUCLEOTIDE SEQUENCE</scope>
    <source>
        <strain evidence="5">CS162</strain>
    </source>
</reference>
<evidence type="ECO:0000256" key="2">
    <source>
        <dbReference type="ARBA" id="ARBA00023043"/>
    </source>
</evidence>
<dbReference type="InterPro" id="IPR036770">
    <property type="entry name" value="Ankyrin_rpt-contain_sf"/>
</dbReference>
<keyword evidence="6" id="KW-1185">Reference proteome</keyword>
<dbReference type="PANTHER" id="PTHR24198">
    <property type="entry name" value="ANKYRIN REPEAT AND PROTEIN KINASE DOMAIN-CONTAINING PROTEIN"/>
    <property type="match status" value="1"/>
</dbReference>
<dbReference type="Proteomes" id="UP000676310">
    <property type="component" value="Unassembled WGS sequence"/>
</dbReference>
<dbReference type="OrthoDB" id="4772757at2759"/>
<evidence type="ECO:0000256" key="3">
    <source>
        <dbReference type="PROSITE-ProRule" id="PRU00023"/>
    </source>
</evidence>
<accession>A0A8J2N5P8</accession>
<evidence type="ECO:0000259" key="4">
    <source>
        <dbReference type="PROSITE" id="PS50181"/>
    </source>
</evidence>
<comment type="caution">
    <text evidence="5">The sequence shown here is derived from an EMBL/GenBank/DDBJ whole genome shotgun (WGS) entry which is preliminary data.</text>
</comment>
<dbReference type="Pfam" id="PF12796">
    <property type="entry name" value="Ank_2"/>
    <property type="match status" value="2"/>
</dbReference>
<sequence>MPLLDLPNELLRDISEYLGSERDINAVAGANRRLYRLLDSYLYRYNVQQSGRSALLWAARHGQEATVQKSLRENANIQATNDDDDTAPLLLAAENGHKQVVKLLLDKGAEINAQSRRYGNALCAASQGDHEAVVKMLLDKGAEVNAQGGCYGNALCAASKGGHEAVVEMLLNKGAEVNAQVGPFGNALQAASQGGHEAVVKLLVAWGAK</sequence>
<evidence type="ECO:0000313" key="6">
    <source>
        <dbReference type="Proteomes" id="UP000676310"/>
    </source>
</evidence>
<organism evidence="5 6">
    <name type="scientific">Alternaria atra</name>
    <dbReference type="NCBI Taxonomy" id="119953"/>
    <lineage>
        <taxon>Eukaryota</taxon>
        <taxon>Fungi</taxon>
        <taxon>Dikarya</taxon>
        <taxon>Ascomycota</taxon>
        <taxon>Pezizomycotina</taxon>
        <taxon>Dothideomycetes</taxon>
        <taxon>Pleosporomycetidae</taxon>
        <taxon>Pleosporales</taxon>
        <taxon>Pleosporineae</taxon>
        <taxon>Pleosporaceae</taxon>
        <taxon>Alternaria</taxon>
        <taxon>Alternaria sect. Ulocladioides</taxon>
    </lineage>
</organism>
<name>A0A8J2N5P8_9PLEO</name>
<protein>
    <recommendedName>
        <fullName evidence="4">F-box domain-containing protein</fullName>
    </recommendedName>
</protein>
<dbReference type="Gene3D" id="1.25.40.20">
    <property type="entry name" value="Ankyrin repeat-containing domain"/>
    <property type="match status" value="1"/>
</dbReference>
<keyword evidence="2 3" id="KW-0040">ANK repeat</keyword>
<dbReference type="InterPro" id="IPR002110">
    <property type="entry name" value="Ankyrin_rpt"/>
</dbReference>
<dbReference type="PROSITE" id="PS50088">
    <property type="entry name" value="ANK_REPEAT"/>
    <property type="match status" value="3"/>
</dbReference>
<dbReference type="SUPFAM" id="SSF48403">
    <property type="entry name" value="Ankyrin repeat"/>
    <property type="match status" value="1"/>
</dbReference>
<evidence type="ECO:0000313" key="5">
    <source>
        <dbReference type="EMBL" id="CAG5158196.1"/>
    </source>
</evidence>
<dbReference type="EMBL" id="CAJRGZ010000018">
    <property type="protein sequence ID" value="CAG5158196.1"/>
    <property type="molecule type" value="Genomic_DNA"/>
</dbReference>
<dbReference type="RefSeq" id="XP_043168583.1">
    <property type="nucleotide sequence ID" value="XM_043312648.1"/>
</dbReference>
<dbReference type="PRINTS" id="PR01415">
    <property type="entry name" value="ANKYRIN"/>
</dbReference>
<dbReference type="AlphaFoldDB" id="A0A8J2N5P8"/>
<proteinExistence type="predicted"/>
<dbReference type="PROSITE" id="PS50297">
    <property type="entry name" value="ANK_REP_REGION"/>
    <property type="match status" value="1"/>
</dbReference>
<feature type="repeat" description="ANK" evidence="3">
    <location>
        <begin position="84"/>
        <end position="116"/>
    </location>
</feature>